<sequence>MVPVRAALTVLAVLPTALAAPPAFQNTAFCQRYGCVAVGSLTVTPGTRLELYTFRGPSRAELRVWRDGSGVPGATYVLHRPEGGGGAKFPVIAQFLSAAAGVPVTERDVRRASRASPDEVRRAREENVSPFVVHLLRGGAVYTVQVVEDSGAGPDWSLTVRLYRDERIPRLLTLVPDVWGLKPVLSFLRGGERAAYGLDRWLDLTPSQRAAFDRLVARDAAFVRANAAAGASSDPGALGARMTAFLRDQDAALRRLLGGQYPSFRAWVRTNWAAQ</sequence>
<name>A0A2I9CXD9_9DEIO</name>
<evidence type="ECO:0000313" key="2">
    <source>
        <dbReference type="EMBL" id="GBF06744.1"/>
    </source>
</evidence>
<evidence type="ECO:0000313" key="3">
    <source>
        <dbReference type="Proteomes" id="UP000236569"/>
    </source>
</evidence>
<reference evidence="3" key="1">
    <citation type="submission" date="2018-01" db="EMBL/GenBank/DDBJ databases">
        <title>Draft Genome Sequence of the Radioresistant Bacterium Deinococcus aerius TR0125, Isolated from the Higher Atmosphere above Japan.</title>
        <authorList>
            <person name="Satoh K."/>
            <person name="Arai H."/>
            <person name="Sanzen T."/>
            <person name="Kawaguchi Y."/>
            <person name="Hayashi H."/>
            <person name="Yokobori S."/>
            <person name="Yamagishi A."/>
            <person name="Oono Y."/>
            <person name="Narumi I."/>
        </authorList>
    </citation>
    <scope>NUCLEOTIDE SEQUENCE [LARGE SCALE GENOMIC DNA]</scope>
    <source>
        <strain evidence="3">TR0125</strain>
    </source>
</reference>
<evidence type="ECO:0000256" key="1">
    <source>
        <dbReference type="SAM" id="SignalP"/>
    </source>
</evidence>
<accession>A0A2I9CXD9</accession>
<proteinExistence type="predicted"/>
<feature type="chain" id="PRO_5014453165" evidence="1">
    <location>
        <begin position="20"/>
        <end position="275"/>
    </location>
</feature>
<comment type="caution">
    <text evidence="2">The sequence shown here is derived from an EMBL/GenBank/DDBJ whole genome shotgun (WGS) entry which is preliminary data.</text>
</comment>
<keyword evidence="3" id="KW-1185">Reference proteome</keyword>
<protein>
    <submittedName>
        <fullName evidence="2">Uncharacterized protein</fullName>
    </submittedName>
</protein>
<dbReference type="OrthoDB" id="72458at2"/>
<gene>
    <name evidence="2" type="ORF">DAERI_100107</name>
</gene>
<keyword evidence="1" id="KW-0732">Signal</keyword>
<dbReference type="RefSeq" id="WP_103130095.1">
    <property type="nucleotide sequence ID" value="NZ_BFAG01000010.1"/>
</dbReference>
<dbReference type="EMBL" id="BFAG01000010">
    <property type="protein sequence ID" value="GBF06744.1"/>
    <property type="molecule type" value="Genomic_DNA"/>
</dbReference>
<organism evidence="2 3">
    <name type="scientific">Deinococcus aerius</name>
    <dbReference type="NCBI Taxonomy" id="200253"/>
    <lineage>
        <taxon>Bacteria</taxon>
        <taxon>Thermotogati</taxon>
        <taxon>Deinococcota</taxon>
        <taxon>Deinococci</taxon>
        <taxon>Deinococcales</taxon>
        <taxon>Deinococcaceae</taxon>
        <taxon>Deinococcus</taxon>
    </lineage>
</organism>
<feature type="signal peptide" evidence="1">
    <location>
        <begin position="1"/>
        <end position="19"/>
    </location>
</feature>
<dbReference type="Proteomes" id="UP000236569">
    <property type="component" value="Unassembled WGS sequence"/>
</dbReference>
<dbReference type="AlphaFoldDB" id="A0A2I9CXD9"/>